<dbReference type="AlphaFoldDB" id="A0AA97MUG6"/>
<dbReference type="PANTHER" id="PTHR10656:SF40">
    <property type="entry name" value="INOSITOL 1,4,5-TRISPHOSPHATE RECEPTOR-INTERACTING PROTEIN-LIKE 1"/>
    <property type="match status" value="1"/>
</dbReference>
<keyword evidence="3" id="KW-1185">Reference proteome</keyword>
<organism evidence="2">
    <name type="scientific">Menura novaehollandiae</name>
    <name type="common">superb lyrebird</name>
    <dbReference type="NCBI Taxonomy" id="47692"/>
    <lineage>
        <taxon>Eukaryota</taxon>
        <taxon>Metazoa</taxon>
        <taxon>Chordata</taxon>
        <taxon>Craniata</taxon>
        <taxon>Vertebrata</taxon>
        <taxon>Euteleostomi</taxon>
        <taxon>Archelosauria</taxon>
        <taxon>Archosauria</taxon>
        <taxon>Dinosauria</taxon>
        <taxon>Saurischia</taxon>
        <taxon>Theropoda</taxon>
        <taxon>Coelurosauria</taxon>
        <taxon>Aves</taxon>
        <taxon>Neognathae</taxon>
        <taxon>Neoaves</taxon>
        <taxon>Telluraves</taxon>
        <taxon>Australaves</taxon>
        <taxon>Passeriformes</taxon>
        <taxon>Menuridae</taxon>
        <taxon>Menura</taxon>
    </lineage>
</organism>
<name>A0AA97MUG6_9PASS</name>
<keyword evidence="1" id="KW-0472">Membrane</keyword>
<evidence type="ECO:0000313" key="3">
    <source>
        <dbReference type="Proteomes" id="UP000521578"/>
    </source>
</evidence>
<evidence type="ECO:0000313" key="2">
    <source>
        <dbReference type="EMBL" id="NXE98731.1"/>
    </source>
</evidence>
<proteinExistence type="predicted"/>
<dbReference type="EMBL" id="VWPS01000658">
    <property type="protein sequence ID" value="NXE98731.1"/>
    <property type="molecule type" value="Genomic_DNA"/>
</dbReference>
<sequence>FVTDLMNNFTIAFGHIVSNSFRPVPQRAIGVGSAFEGWSPRAKDLVYSVLVPLGPPPGHAFQLERSAAGPLPGRSCRIRVELECTCTGQQLPQNVLCFLHGSKEELGRAQELSLLHTLCTGSYLDVQKTTCWFYKLVTWAWPWVAQSRDWCFKVVPSRHTVKFQLTRGEDRLVLEVLPGVRCGLSDIFLSTQPAEPHLTLDTAWPECYAVAEAKFFQHVARRAPRDSVPFQCLQLLARILVGMGFSTLVLKTIVMHLLTTVPLSRWRRRHFPQRLEDVMGQLRRALQRRHLSHFIVGNRRVPAEISLPPDVQTAEPPNLFQHLAQDPAAHTKAMEEYLRLQDR</sequence>
<dbReference type="SMART" id="SM01265">
    <property type="entry name" value="Mab-21"/>
    <property type="match status" value="1"/>
</dbReference>
<dbReference type="Proteomes" id="UP000521578">
    <property type="component" value="Unassembled WGS sequence"/>
</dbReference>
<evidence type="ECO:0000256" key="1">
    <source>
        <dbReference type="SAM" id="Phobius"/>
    </source>
</evidence>
<dbReference type="InterPro" id="IPR024810">
    <property type="entry name" value="MAB21L/cGLR"/>
</dbReference>
<keyword evidence="1" id="KW-1133">Transmembrane helix</keyword>
<reference evidence="2" key="1">
    <citation type="submission" date="2022-12" db="EMBL/GenBank/DDBJ databases">
        <title>Bird 10,000 Genomes (B10K) Project - Family phase.</title>
        <authorList>
            <person name="Zhang G."/>
        </authorList>
    </citation>
    <scope>NUCLEOTIDE SEQUENCE</scope>
    <source>
        <strain evidence="2">B10K-CU-030-46</strain>
        <tissue evidence="2">Muscle</tissue>
    </source>
</reference>
<feature type="non-terminal residue" evidence="2">
    <location>
        <position position="1"/>
    </location>
</feature>
<feature type="transmembrane region" description="Helical" evidence="1">
    <location>
        <begin position="235"/>
        <end position="259"/>
    </location>
</feature>
<accession>A0AA97MUG6</accession>
<comment type="caution">
    <text evidence="2">The sequence shown here is derived from an EMBL/GenBank/DDBJ whole genome shotgun (WGS) entry which is preliminary data.</text>
</comment>
<gene>
    <name evidence="2" type="primary">Itpripl1_4</name>
    <name evidence="2" type="ORF">MENNOV_R02869</name>
</gene>
<dbReference type="GO" id="GO:0016020">
    <property type="term" value="C:membrane"/>
    <property type="evidence" value="ECO:0007669"/>
    <property type="project" value="TreeGrafter"/>
</dbReference>
<protein>
    <submittedName>
        <fullName evidence="2">IPIL1 protein</fullName>
    </submittedName>
</protein>
<dbReference type="PANTHER" id="PTHR10656">
    <property type="entry name" value="CELL FATE DETERMINING PROTEIN MAB21-RELATED"/>
    <property type="match status" value="1"/>
</dbReference>
<dbReference type="Gene3D" id="1.10.1410.40">
    <property type="match status" value="1"/>
</dbReference>
<keyword evidence="1" id="KW-0812">Transmembrane</keyword>
<feature type="non-terminal residue" evidence="2">
    <location>
        <position position="343"/>
    </location>
</feature>
<dbReference type="PRINTS" id="PR02107">
    <property type="entry name" value="INOS145TPRIP"/>
</dbReference>
<dbReference type="InterPro" id="IPR026250">
    <property type="entry name" value="ITPRIP-like"/>
</dbReference>